<sequence length="133" mass="15479">RRFSCTFSSLAIKSYLECWTSECIFRGVKKRKNARRQKWMNRLVRRDDRRICEIVKDHEAEKEGDRQERGEGAVELLIRKGHRKNIDRLLIDIIARHTAAGTMTDGKDRTNEMQAAQTKITWITSATGLIMSV</sequence>
<dbReference type="AlphaFoldDB" id="A0A915CAW0"/>
<proteinExistence type="predicted"/>
<reference evidence="2" key="1">
    <citation type="submission" date="2022-11" db="UniProtKB">
        <authorList>
            <consortium name="WormBaseParasite"/>
        </authorList>
    </citation>
    <scope>IDENTIFICATION</scope>
</reference>
<name>A0A915CAW0_PARUN</name>
<dbReference type="Proteomes" id="UP000887569">
    <property type="component" value="Unplaced"/>
</dbReference>
<dbReference type="WBParaSite" id="PgR112_g001_t01">
    <property type="protein sequence ID" value="PgR112_g001_t01"/>
    <property type="gene ID" value="PgR112_g001"/>
</dbReference>
<organism evidence="1 2">
    <name type="scientific">Parascaris univalens</name>
    <name type="common">Nematode worm</name>
    <dbReference type="NCBI Taxonomy" id="6257"/>
    <lineage>
        <taxon>Eukaryota</taxon>
        <taxon>Metazoa</taxon>
        <taxon>Ecdysozoa</taxon>
        <taxon>Nematoda</taxon>
        <taxon>Chromadorea</taxon>
        <taxon>Rhabditida</taxon>
        <taxon>Spirurina</taxon>
        <taxon>Ascaridomorpha</taxon>
        <taxon>Ascaridoidea</taxon>
        <taxon>Ascarididae</taxon>
        <taxon>Parascaris</taxon>
    </lineage>
</organism>
<evidence type="ECO:0000313" key="1">
    <source>
        <dbReference type="Proteomes" id="UP000887569"/>
    </source>
</evidence>
<accession>A0A915CAW0</accession>
<evidence type="ECO:0000313" key="2">
    <source>
        <dbReference type="WBParaSite" id="PgR112_g001_t01"/>
    </source>
</evidence>
<protein>
    <submittedName>
        <fullName evidence="2">Uncharacterized protein</fullName>
    </submittedName>
</protein>
<keyword evidence="1" id="KW-1185">Reference proteome</keyword>